<dbReference type="SUPFAM" id="SSF56935">
    <property type="entry name" value="Porins"/>
    <property type="match status" value="1"/>
</dbReference>
<dbReference type="Gene3D" id="2.60.40.1120">
    <property type="entry name" value="Carboxypeptidase-like, regulatory domain"/>
    <property type="match status" value="1"/>
</dbReference>
<feature type="non-terminal residue" evidence="2">
    <location>
        <position position="792"/>
    </location>
</feature>
<sequence length="792" mass="88225">MKKKPENGGRIISPLKKGLLIMKLSIILMLLSLFQVSASVYSQNTRLNLRMRNATIAKVLDQIENQSEFYFFYNRTEFNDKEIISVDFTNKKINEILDEILADKSFVYEIIGKNIIIKGLNSNTVAQQKSITGRVTDENGQPLPGVTVVVKGTTQGTVTDVNGKYSISSVTSESVLVFSFVGMATQEVTVGAKANIDVTMQSDAIGIEEVVAIGYSSKKVSELSSAVSIVKAKDLQGVTTSNLGAMLQGKVAGVRISNTTGRPGQYPQVVIRGVGSIGAGYGPLYVVDGIIGGTYNPEDIATVAILKDAAASGLYGSRAANGVIVITTKSGRKGKTIVRYNGSFGPSYHNDGNMSFMNAQELFNYHRTAATNSYNLLSNPSQPLEDFLEKKVPSSNLDYQTDWQSLLKRTGYINKQQVSVSGGDEKTTFYLSSNYYKEKGTMINMEYERFDLRANFKHQISKVFDLGFRVSLRQSENPNEPQGGQEGLYMQYHMAMPFDRPFDDNGNPINPYDPNINWYGNSKSNYFYNREHYTDLTKRLNMSFDVQLDVKIADWVTFSTTNRIGFNSNDRSQVFDKFHFIARSEKGIAKSTFGYTGSILTSNKFNFKKQFNEHRLTGILGQEYSYSKYKFVMAEGMDLPFGLQAISATGSPRNVGGNQTEVGFKSYFAQVDYSFRNKYYLVASYRDDASSRFGKNNRWGSFYAVGTSWILNREDFLKDKDWLDMLKLKLSYGSTGNANIANYLSLSSYSFANSYAGNAAAVPARMVNPDLTWEVAYTTNLGVEISAFKRVK</sequence>
<dbReference type="InterPro" id="IPR023997">
    <property type="entry name" value="TonB-dep_OMP_SusC/RagA_CS"/>
</dbReference>
<dbReference type="Pfam" id="PF13715">
    <property type="entry name" value="CarbopepD_reg_2"/>
    <property type="match status" value="1"/>
</dbReference>
<proteinExistence type="predicted"/>
<gene>
    <name evidence="2" type="ORF">MNBD_BACTEROID01-2668</name>
</gene>
<protein>
    <submittedName>
        <fullName evidence="2">Outer membrane TonB-dependent transporter, utilization system for glycans and polysaccharides (PUL), SusC family</fullName>
    </submittedName>
</protein>
<dbReference type="InterPro" id="IPR039426">
    <property type="entry name" value="TonB-dep_rcpt-like"/>
</dbReference>
<dbReference type="NCBIfam" id="TIGR04056">
    <property type="entry name" value="OMP_RagA_SusC"/>
    <property type="match status" value="1"/>
</dbReference>
<evidence type="ECO:0000313" key="2">
    <source>
        <dbReference type="EMBL" id="VAW18286.1"/>
    </source>
</evidence>
<organism evidence="2">
    <name type="scientific">hydrothermal vent metagenome</name>
    <dbReference type="NCBI Taxonomy" id="652676"/>
    <lineage>
        <taxon>unclassified sequences</taxon>
        <taxon>metagenomes</taxon>
        <taxon>ecological metagenomes</taxon>
    </lineage>
</organism>
<dbReference type="FunFam" id="2.60.40.1120:FF:000003">
    <property type="entry name" value="Outer membrane protein Omp121"/>
    <property type="match status" value="1"/>
</dbReference>
<dbReference type="EMBL" id="UOEP01000083">
    <property type="protein sequence ID" value="VAW18286.1"/>
    <property type="molecule type" value="Genomic_DNA"/>
</dbReference>
<dbReference type="InterPro" id="IPR023996">
    <property type="entry name" value="TonB-dep_OMP_SusC/RagA"/>
</dbReference>
<dbReference type="Pfam" id="PF07715">
    <property type="entry name" value="Plug"/>
    <property type="match status" value="1"/>
</dbReference>
<dbReference type="SUPFAM" id="SSF49464">
    <property type="entry name" value="Carboxypeptidase regulatory domain-like"/>
    <property type="match status" value="1"/>
</dbReference>
<dbReference type="PROSITE" id="PS52016">
    <property type="entry name" value="TONB_DEPENDENT_REC_3"/>
    <property type="match status" value="1"/>
</dbReference>
<dbReference type="InterPro" id="IPR012910">
    <property type="entry name" value="Plug_dom"/>
</dbReference>
<accession>A0A3B0UF93</accession>
<dbReference type="NCBIfam" id="TIGR04057">
    <property type="entry name" value="SusC_RagA_signa"/>
    <property type="match status" value="1"/>
</dbReference>
<dbReference type="InterPro" id="IPR008969">
    <property type="entry name" value="CarboxyPept-like_regulatory"/>
</dbReference>
<dbReference type="Gene3D" id="2.170.130.10">
    <property type="entry name" value="TonB-dependent receptor, plug domain"/>
    <property type="match status" value="1"/>
</dbReference>
<dbReference type="AlphaFoldDB" id="A0A3B0UF93"/>
<dbReference type="InterPro" id="IPR037066">
    <property type="entry name" value="Plug_dom_sf"/>
</dbReference>
<name>A0A3B0UF93_9ZZZZ</name>
<reference evidence="2" key="1">
    <citation type="submission" date="2018-06" db="EMBL/GenBank/DDBJ databases">
        <authorList>
            <person name="Zhirakovskaya E."/>
        </authorList>
    </citation>
    <scope>NUCLEOTIDE SEQUENCE</scope>
</reference>
<evidence type="ECO:0000259" key="1">
    <source>
        <dbReference type="Pfam" id="PF07715"/>
    </source>
</evidence>
<feature type="domain" description="TonB-dependent receptor plug" evidence="1">
    <location>
        <begin position="220"/>
        <end position="323"/>
    </location>
</feature>